<dbReference type="GO" id="GO:0005509">
    <property type="term" value="F:calcium ion binding"/>
    <property type="evidence" value="ECO:0007669"/>
    <property type="project" value="InterPro"/>
</dbReference>
<keyword evidence="1" id="KW-0677">Repeat</keyword>
<dbReference type="PANTHER" id="PTHR23048:SF0">
    <property type="entry name" value="CALMODULIN LIKE 3"/>
    <property type="match status" value="1"/>
</dbReference>
<dbReference type="PROSITE" id="PS50222">
    <property type="entry name" value="EF_HAND_2"/>
    <property type="match status" value="2"/>
</dbReference>
<gene>
    <name evidence="2" type="ORF">CTOB1V02_LOCUS4875</name>
</gene>
<dbReference type="InterPro" id="IPR002048">
    <property type="entry name" value="EF_hand_dom"/>
</dbReference>
<dbReference type="FunFam" id="1.10.238.10:FF:000001">
    <property type="entry name" value="Calmodulin 1"/>
    <property type="match status" value="1"/>
</dbReference>
<dbReference type="AlphaFoldDB" id="A0A7R8WAT1"/>
<dbReference type="Pfam" id="PF13499">
    <property type="entry name" value="EF-hand_7"/>
    <property type="match status" value="1"/>
</dbReference>
<dbReference type="InterPro" id="IPR050230">
    <property type="entry name" value="CALM/Myosin/TropC-like"/>
</dbReference>
<dbReference type="Gene3D" id="1.10.238.10">
    <property type="entry name" value="EF-hand"/>
    <property type="match status" value="2"/>
</dbReference>
<dbReference type="PANTHER" id="PTHR23048">
    <property type="entry name" value="MYOSIN LIGHT CHAIN 1, 3"/>
    <property type="match status" value="1"/>
</dbReference>
<evidence type="ECO:0000313" key="2">
    <source>
        <dbReference type="EMBL" id="CAD7226964.1"/>
    </source>
</evidence>
<sequence length="136" mass="15798">MAQSLTPEQRKTFEEVFSIFDERGQGKIKTTDFKNVLLCLGMELTNKELEDIINEIDRDVKFGKAMAQSLTPEQRKTFEEVFSIFDERGQGKIKTTDFKNVLLCLGMELTNKELEDIINEIDRDGTCPNFFWLLTF</sequence>
<reference evidence="2" key="1">
    <citation type="submission" date="2020-11" db="EMBL/GenBank/DDBJ databases">
        <authorList>
            <person name="Tran Van P."/>
        </authorList>
    </citation>
    <scope>NUCLEOTIDE SEQUENCE</scope>
</reference>
<dbReference type="InterPro" id="IPR011992">
    <property type="entry name" value="EF-hand-dom_pair"/>
</dbReference>
<dbReference type="GO" id="GO:0016460">
    <property type="term" value="C:myosin II complex"/>
    <property type="evidence" value="ECO:0007669"/>
    <property type="project" value="TreeGrafter"/>
</dbReference>
<accession>A0A7R8WAT1</accession>
<evidence type="ECO:0000256" key="1">
    <source>
        <dbReference type="ARBA" id="ARBA00022737"/>
    </source>
</evidence>
<dbReference type="SUPFAM" id="SSF47473">
    <property type="entry name" value="EF-hand"/>
    <property type="match status" value="1"/>
</dbReference>
<name>A0A7R8WAT1_9CRUS</name>
<organism evidence="2">
    <name type="scientific">Cyprideis torosa</name>
    <dbReference type="NCBI Taxonomy" id="163714"/>
    <lineage>
        <taxon>Eukaryota</taxon>
        <taxon>Metazoa</taxon>
        <taxon>Ecdysozoa</taxon>
        <taxon>Arthropoda</taxon>
        <taxon>Crustacea</taxon>
        <taxon>Oligostraca</taxon>
        <taxon>Ostracoda</taxon>
        <taxon>Podocopa</taxon>
        <taxon>Podocopida</taxon>
        <taxon>Cytherocopina</taxon>
        <taxon>Cytheroidea</taxon>
        <taxon>Cytherideidae</taxon>
        <taxon>Cyprideis</taxon>
    </lineage>
</organism>
<dbReference type="OrthoDB" id="343296at2759"/>
<proteinExistence type="predicted"/>
<dbReference type="Pfam" id="PF13833">
    <property type="entry name" value="EF-hand_8"/>
    <property type="match status" value="1"/>
</dbReference>
<protein>
    <submittedName>
        <fullName evidence="2">Uncharacterized protein</fullName>
    </submittedName>
</protein>
<dbReference type="EMBL" id="OB660989">
    <property type="protein sequence ID" value="CAD7226964.1"/>
    <property type="molecule type" value="Genomic_DNA"/>
</dbReference>